<protein>
    <submittedName>
        <fullName evidence="2">Uncharacterized protein</fullName>
    </submittedName>
</protein>
<dbReference type="OrthoDB" id="3191568at2759"/>
<evidence type="ECO:0000256" key="1">
    <source>
        <dbReference type="SAM" id="MobiDB-lite"/>
    </source>
</evidence>
<name>A0A0D2L5V8_HYPSF</name>
<reference evidence="3" key="1">
    <citation type="submission" date="2014-04" db="EMBL/GenBank/DDBJ databases">
        <title>Evolutionary Origins and Diversification of the Mycorrhizal Mutualists.</title>
        <authorList>
            <consortium name="DOE Joint Genome Institute"/>
            <consortium name="Mycorrhizal Genomics Consortium"/>
            <person name="Kohler A."/>
            <person name="Kuo A."/>
            <person name="Nagy L.G."/>
            <person name="Floudas D."/>
            <person name="Copeland A."/>
            <person name="Barry K.W."/>
            <person name="Cichocki N."/>
            <person name="Veneault-Fourrey C."/>
            <person name="LaButti K."/>
            <person name="Lindquist E.A."/>
            <person name="Lipzen A."/>
            <person name="Lundell T."/>
            <person name="Morin E."/>
            <person name="Murat C."/>
            <person name="Riley R."/>
            <person name="Ohm R."/>
            <person name="Sun H."/>
            <person name="Tunlid A."/>
            <person name="Henrissat B."/>
            <person name="Grigoriev I.V."/>
            <person name="Hibbett D.S."/>
            <person name="Martin F."/>
        </authorList>
    </citation>
    <scope>NUCLEOTIDE SEQUENCE [LARGE SCALE GENOMIC DNA]</scope>
    <source>
        <strain evidence="3">FD-334 SS-4</strain>
    </source>
</reference>
<dbReference type="AlphaFoldDB" id="A0A0D2L5V8"/>
<dbReference type="EMBL" id="KN817551">
    <property type="protein sequence ID" value="KJA22247.1"/>
    <property type="molecule type" value="Genomic_DNA"/>
</dbReference>
<sequence length="203" mass="22867">MFTNNPYAQAGWHNPQNPQSINNGPWHPNAPYPPTYGALPPLHDKPQSVLIFTFSYFNPDVFNCIVTGPKDRRYFEVRTSSNTTVISKPGEDFATIQWGRHPSVEARGVTSRQLTKDFLRLSADQTYRSMTIGTRTFSWIPRGGQGIYLYSHGPNPPEQYARITLAPDNSQIVLEITSEAFQASLFEPCVISTILLFSARNID</sequence>
<accession>A0A0D2L5V8</accession>
<organism evidence="2 3">
    <name type="scientific">Hypholoma sublateritium (strain FD-334 SS-4)</name>
    <dbReference type="NCBI Taxonomy" id="945553"/>
    <lineage>
        <taxon>Eukaryota</taxon>
        <taxon>Fungi</taxon>
        <taxon>Dikarya</taxon>
        <taxon>Basidiomycota</taxon>
        <taxon>Agaricomycotina</taxon>
        <taxon>Agaricomycetes</taxon>
        <taxon>Agaricomycetidae</taxon>
        <taxon>Agaricales</taxon>
        <taxon>Agaricineae</taxon>
        <taxon>Strophariaceae</taxon>
        <taxon>Hypholoma</taxon>
    </lineage>
</organism>
<gene>
    <name evidence="2" type="ORF">HYPSUDRAFT_139353</name>
</gene>
<dbReference type="OMA" id="CSIDNES"/>
<proteinExistence type="predicted"/>
<dbReference type="STRING" id="945553.A0A0D2L5V8"/>
<evidence type="ECO:0000313" key="2">
    <source>
        <dbReference type="EMBL" id="KJA22247.1"/>
    </source>
</evidence>
<feature type="region of interest" description="Disordered" evidence="1">
    <location>
        <begin position="1"/>
        <end position="29"/>
    </location>
</feature>
<keyword evidence="3" id="KW-1185">Reference proteome</keyword>
<feature type="compositionally biased region" description="Polar residues" evidence="1">
    <location>
        <begin position="14"/>
        <end position="23"/>
    </location>
</feature>
<dbReference type="Proteomes" id="UP000054270">
    <property type="component" value="Unassembled WGS sequence"/>
</dbReference>
<evidence type="ECO:0000313" key="3">
    <source>
        <dbReference type="Proteomes" id="UP000054270"/>
    </source>
</evidence>